<evidence type="ECO:0000313" key="3">
    <source>
        <dbReference type="WBParaSite" id="jg6312"/>
    </source>
</evidence>
<protein>
    <submittedName>
        <fullName evidence="3">Uncharacterized protein</fullName>
    </submittedName>
</protein>
<keyword evidence="1" id="KW-0732">Signal</keyword>
<sequence>MNMSSKIFIVPFALFAASVLAVQSNKNGPPDLPEGLLPDPIFDKSLPFCYKHEPCGFYSMTLFKDDVKFTWINSHCRCLPTKQCVFDRVDSKRQVYREICAPIESTDGNSFKALPFLLF</sequence>
<dbReference type="Proteomes" id="UP000887574">
    <property type="component" value="Unplaced"/>
</dbReference>
<organism evidence="2 3">
    <name type="scientific">Ditylenchus dipsaci</name>
    <dbReference type="NCBI Taxonomy" id="166011"/>
    <lineage>
        <taxon>Eukaryota</taxon>
        <taxon>Metazoa</taxon>
        <taxon>Ecdysozoa</taxon>
        <taxon>Nematoda</taxon>
        <taxon>Chromadorea</taxon>
        <taxon>Rhabditida</taxon>
        <taxon>Tylenchina</taxon>
        <taxon>Tylenchomorpha</taxon>
        <taxon>Sphaerularioidea</taxon>
        <taxon>Anguinidae</taxon>
        <taxon>Anguininae</taxon>
        <taxon>Ditylenchus</taxon>
    </lineage>
</organism>
<accession>A0A915EIC6</accession>
<feature type="chain" id="PRO_5037709338" evidence="1">
    <location>
        <begin position="22"/>
        <end position="119"/>
    </location>
</feature>
<dbReference type="WBParaSite" id="jg6312">
    <property type="protein sequence ID" value="jg6312"/>
    <property type="gene ID" value="jg6312"/>
</dbReference>
<proteinExistence type="predicted"/>
<keyword evidence="2" id="KW-1185">Reference proteome</keyword>
<feature type="signal peptide" evidence="1">
    <location>
        <begin position="1"/>
        <end position="21"/>
    </location>
</feature>
<evidence type="ECO:0000313" key="2">
    <source>
        <dbReference type="Proteomes" id="UP000887574"/>
    </source>
</evidence>
<evidence type="ECO:0000256" key="1">
    <source>
        <dbReference type="SAM" id="SignalP"/>
    </source>
</evidence>
<name>A0A915EIC6_9BILA</name>
<dbReference type="AlphaFoldDB" id="A0A915EIC6"/>
<reference evidence="3" key="1">
    <citation type="submission" date="2022-11" db="UniProtKB">
        <authorList>
            <consortium name="WormBaseParasite"/>
        </authorList>
    </citation>
    <scope>IDENTIFICATION</scope>
</reference>